<dbReference type="OrthoDB" id="3256525at2759"/>
<keyword evidence="2" id="KW-1185">Reference proteome</keyword>
<dbReference type="VEuPathDB" id="FungiDB:BD410DRAFT_82767"/>
<protein>
    <recommendedName>
        <fullName evidence="3">F-box domain-containing protein</fullName>
    </recommendedName>
</protein>
<evidence type="ECO:0000313" key="2">
    <source>
        <dbReference type="Proteomes" id="UP000294933"/>
    </source>
</evidence>
<dbReference type="Proteomes" id="UP000294933">
    <property type="component" value="Unassembled WGS sequence"/>
</dbReference>
<organism evidence="1 2">
    <name type="scientific">Rickenella mellea</name>
    <dbReference type="NCBI Taxonomy" id="50990"/>
    <lineage>
        <taxon>Eukaryota</taxon>
        <taxon>Fungi</taxon>
        <taxon>Dikarya</taxon>
        <taxon>Basidiomycota</taxon>
        <taxon>Agaricomycotina</taxon>
        <taxon>Agaricomycetes</taxon>
        <taxon>Hymenochaetales</taxon>
        <taxon>Rickenellaceae</taxon>
        <taxon>Rickenella</taxon>
    </lineage>
</organism>
<evidence type="ECO:0000313" key="1">
    <source>
        <dbReference type="EMBL" id="TDL15903.1"/>
    </source>
</evidence>
<evidence type="ECO:0008006" key="3">
    <source>
        <dbReference type="Google" id="ProtNLM"/>
    </source>
</evidence>
<sequence>MIVNLDHQLTMYSSFMDSVMMKIFFFCKNLVALGWKSTGAIGISDLSSLMASIPVTITTLEWYRHTSARSFKSLQNHTALRNLAVSHLVFRSREDRNVTIPFITHLDVREPLKICVNLPSLSHLTLDWAERDHLEQLLGKSKDTIRSIYFRAPRRSSSDEFPATLARMPKLQIFAYDVTINAYENPRFPSSWLGVGRHASLTNIHLFCRAGFRGGNRENGSFSTLRDAISGHLQPLMTAYQMPLSISIMNARLIFEIADFHEDGYDAAANQRFFDDLSASLSSATVQCIVK</sequence>
<proteinExistence type="predicted"/>
<gene>
    <name evidence="1" type="ORF">BD410DRAFT_82767</name>
</gene>
<dbReference type="AlphaFoldDB" id="A0A4Y7PK95"/>
<dbReference type="EMBL" id="ML170258">
    <property type="protein sequence ID" value="TDL15903.1"/>
    <property type="molecule type" value="Genomic_DNA"/>
</dbReference>
<accession>A0A4Y7PK95</accession>
<reference evidence="1 2" key="1">
    <citation type="submission" date="2018-06" db="EMBL/GenBank/DDBJ databases">
        <title>A transcriptomic atlas of mushroom development highlights an independent origin of complex multicellularity.</title>
        <authorList>
            <consortium name="DOE Joint Genome Institute"/>
            <person name="Krizsan K."/>
            <person name="Almasi E."/>
            <person name="Merenyi Z."/>
            <person name="Sahu N."/>
            <person name="Viragh M."/>
            <person name="Koszo T."/>
            <person name="Mondo S."/>
            <person name="Kiss B."/>
            <person name="Balint B."/>
            <person name="Kues U."/>
            <person name="Barry K."/>
            <person name="Hegedus J.C."/>
            <person name="Henrissat B."/>
            <person name="Johnson J."/>
            <person name="Lipzen A."/>
            <person name="Ohm R."/>
            <person name="Nagy I."/>
            <person name="Pangilinan J."/>
            <person name="Yan J."/>
            <person name="Xiong Y."/>
            <person name="Grigoriev I.V."/>
            <person name="Hibbett D.S."/>
            <person name="Nagy L.G."/>
        </authorList>
    </citation>
    <scope>NUCLEOTIDE SEQUENCE [LARGE SCALE GENOMIC DNA]</scope>
    <source>
        <strain evidence="1 2">SZMC22713</strain>
    </source>
</reference>
<name>A0A4Y7PK95_9AGAM</name>